<keyword evidence="1" id="KW-0472">Membrane</keyword>
<dbReference type="AlphaFoldDB" id="A0A382HYR9"/>
<evidence type="ECO:0000256" key="1">
    <source>
        <dbReference type="SAM" id="Phobius"/>
    </source>
</evidence>
<evidence type="ECO:0000313" key="2">
    <source>
        <dbReference type="EMBL" id="SVB92510.1"/>
    </source>
</evidence>
<reference evidence="2" key="1">
    <citation type="submission" date="2018-05" db="EMBL/GenBank/DDBJ databases">
        <authorList>
            <person name="Lanie J.A."/>
            <person name="Ng W.-L."/>
            <person name="Kazmierczak K.M."/>
            <person name="Andrzejewski T.M."/>
            <person name="Davidsen T.M."/>
            <person name="Wayne K.J."/>
            <person name="Tettelin H."/>
            <person name="Glass J.I."/>
            <person name="Rusch D."/>
            <person name="Podicherti R."/>
            <person name="Tsui H.-C.T."/>
            <person name="Winkler M.E."/>
        </authorList>
    </citation>
    <scope>NUCLEOTIDE SEQUENCE</scope>
</reference>
<feature type="transmembrane region" description="Helical" evidence="1">
    <location>
        <begin position="12"/>
        <end position="34"/>
    </location>
</feature>
<keyword evidence="1" id="KW-1133">Transmembrane helix</keyword>
<name>A0A382HYR9_9ZZZZ</name>
<organism evidence="2">
    <name type="scientific">marine metagenome</name>
    <dbReference type="NCBI Taxonomy" id="408172"/>
    <lineage>
        <taxon>unclassified sequences</taxon>
        <taxon>metagenomes</taxon>
        <taxon>ecological metagenomes</taxon>
    </lineage>
</organism>
<gene>
    <name evidence="2" type="ORF">METZ01_LOCUS245364</name>
</gene>
<proteinExistence type="predicted"/>
<keyword evidence="1" id="KW-0812">Transmembrane</keyword>
<dbReference type="EMBL" id="UINC01064140">
    <property type="protein sequence ID" value="SVB92510.1"/>
    <property type="molecule type" value="Genomic_DNA"/>
</dbReference>
<accession>A0A382HYR9</accession>
<sequence>MKNKEVNWTYVVIHHLAFVVGIVIIRCVFLDSVFTPYL</sequence>
<protein>
    <submittedName>
        <fullName evidence="2">Uncharacterized protein</fullName>
    </submittedName>
</protein>